<name>A0A6L2MFN1_TANCI</name>
<gene>
    <name evidence="2" type="ORF">Tci_044781</name>
</gene>
<feature type="region of interest" description="Disordered" evidence="1">
    <location>
        <begin position="1"/>
        <end position="63"/>
    </location>
</feature>
<evidence type="ECO:0000313" key="2">
    <source>
        <dbReference type="EMBL" id="GEU72803.1"/>
    </source>
</evidence>
<accession>A0A6L2MFN1</accession>
<reference evidence="2" key="1">
    <citation type="journal article" date="2019" name="Sci. Rep.">
        <title>Draft genome of Tanacetum cinerariifolium, the natural source of mosquito coil.</title>
        <authorList>
            <person name="Yamashiro T."/>
            <person name="Shiraishi A."/>
            <person name="Satake H."/>
            <person name="Nakayama K."/>
        </authorList>
    </citation>
    <scope>NUCLEOTIDE SEQUENCE</scope>
</reference>
<sequence>MRRIQDFVPMGKEGDKEVSKLAGAGGSKTDAEEELDHGSFKKQKTGEASVSVQEQPVEEEKELSKEDLQQLMIIAPEQGMNLEALIGNHTEVYQFFDDMLKVFNMDDLVQLWSLVKERFSSTEPSDDKDRVLWLEFKRLFKPDTDDELWKL</sequence>
<evidence type="ECO:0000256" key="1">
    <source>
        <dbReference type="SAM" id="MobiDB-lite"/>
    </source>
</evidence>
<protein>
    <submittedName>
        <fullName evidence="2">Uncharacterized protein</fullName>
    </submittedName>
</protein>
<comment type="caution">
    <text evidence="2">The sequence shown here is derived from an EMBL/GenBank/DDBJ whole genome shotgun (WGS) entry which is preliminary data.</text>
</comment>
<proteinExistence type="predicted"/>
<organism evidence="2">
    <name type="scientific">Tanacetum cinerariifolium</name>
    <name type="common">Dalmatian daisy</name>
    <name type="synonym">Chrysanthemum cinerariifolium</name>
    <dbReference type="NCBI Taxonomy" id="118510"/>
    <lineage>
        <taxon>Eukaryota</taxon>
        <taxon>Viridiplantae</taxon>
        <taxon>Streptophyta</taxon>
        <taxon>Embryophyta</taxon>
        <taxon>Tracheophyta</taxon>
        <taxon>Spermatophyta</taxon>
        <taxon>Magnoliopsida</taxon>
        <taxon>eudicotyledons</taxon>
        <taxon>Gunneridae</taxon>
        <taxon>Pentapetalae</taxon>
        <taxon>asterids</taxon>
        <taxon>campanulids</taxon>
        <taxon>Asterales</taxon>
        <taxon>Asteraceae</taxon>
        <taxon>Asteroideae</taxon>
        <taxon>Anthemideae</taxon>
        <taxon>Anthemidinae</taxon>
        <taxon>Tanacetum</taxon>
    </lineage>
</organism>
<dbReference type="EMBL" id="BKCJ010006564">
    <property type="protein sequence ID" value="GEU72803.1"/>
    <property type="molecule type" value="Genomic_DNA"/>
</dbReference>
<dbReference type="AlphaFoldDB" id="A0A6L2MFN1"/>